<dbReference type="InterPro" id="IPR039869">
    <property type="entry name" value="UBTD1/2"/>
</dbReference>
<dbReference type="Pfam" id="PF16455">
    <property type="entry name" value="UBD"/>
    <property type="match status" value="1"/>
</dbReference>
<reference evidence="3 4" key="1">
    <citation type="submission" date="2023-04" db="EMBL/GenBank/DDBJ databases">
        <title>Genome of Basidiobolus ranarum AG-B5.</title>
        <authorList>
            <person name="Stajich J.E."/>
            <person name="Carter-House D."/>
            <person name="Gryganskyi A."/>
        </authorList>
    </citation>
    <scope>NUCLEOTIDE SEQUENCE [LARGE SCALE GENOMIC DNA]</scope>
    <source>
        <strain evidence="3 4">AG-B5</strain>
    </source>
</reference>
<evidence type="ECO:0000259" key="2">
    <source>
        <dbReference type="PROSITE" id="PS50053"/>
    </source>
</evidence>
<dbReference type="InterPro" id="IPR032752">
    <property type="entry name" value="DC-UbP/UBTD2_N"/>
</dbReference>
<dbReference type="Gene3D" id="1.20.225.20">
    <property type="entry name" value="Ub domain-containing protein, DC-UbP/UBTD2, N-terminal domain"/>
    <property type="match status" value="1"/>
</dbReference>
<keyword evidence="4" id="KW-1185">Reference proteome</keyword>
<dbReference type="SUPFAM" id="SSF54236">
    <property type="entry name" value="Ubiquitin-like"/>
    <property type="match status" value="1"/>
</dbReference>
<dbReference type="Proteomes" id="UP001479436">
    <property type="component" value="Unassembled WGS sequence"/>
</dbReference>
<dbReference type="Gene3D" id="3.10.20.90">
    <property type="entry name" value="Phosphatidylinositol 3-kinase Catalytic Subunit, Chain A, domain 1"/>
    <property type="match status" value="1"/>
</dbReference>
<evidence type="ECO:0000313" key="3">
    <source>
        <dbReference type="EMBL" id="KAK9709288.1"/>
    </source>
</evidence>
<feature type="region of interest" description="Disordered" evidence="1">
    <location>
        <begin position="166"/>
        <end position="187"/>
    </location>
</feature>
<dbReference type="InterPro" id="IPR038169">
    <property type="entry name" value="DC-UbP/UBTD2_N_sf"/>
</dbReference>
<dbReference type="Pfam" id="PF00240">
    <property type="entry name" value="ubiquitin"/>
    <property type="match status" value="1"/>
</dbReference>
<dbReference type="InterPro" id="IPR000626">
    <property type="entry name" value="Ubiquitin-like_dom"/>
</dbReference>
<organism evidence="3 4">
    <name type="scientific">Basidiobolus ranarum</name>
    <dbReference type="NCBI Taxonomy" id="34480"/>
    <lineage>
        <taxon>Eukaryota</taxon>
        <taxon>Fungi</taxon>
        <taxon>Fungi incertae sedis</taxon>
        <taxon>Zoopagomycota</taxon>
        <taxon>Entomophthoromycotina</taxon>
        <taxon>Basidiobolomycetes</taxon>
        <taxon>Basidiobolales</taxon>
        <taxon>Basidiobolaceae</taxon>
        <taxon>Basidiobolus</taxon>
    </lineage>
</organism>
<sequence>MGCCSSQLLDNEANQDLDNFVPTGGNKPLRKKSLSWTADAPLNFEQLKAKRDEFWETAPTYEGRREIWERLRTACETEDLTQAQSIVDSLRLSVPTGHLSDGCYDELGNCYIIPVYCFTEPTNFVRPSSDSTIKHSITDSNPGYELLDKKGPYSTPIPTITITEHTESEPKEEPLYVPPTSTSSAKNGGEELVVRLSTGKDIRVKAHPTDTMEVIKQRVCSAEQIEPSTVNVRFFYMGKILDINATIADTKVPTGGVIQALVVLI</sequence>
<dbReference type="InterPro" id="IPR029071">
    <property type="entry name" value="Ubiquitin-like_domsf"/>
</dbReference>
<comment type="caution">
    <text evidence="3">The sequence shown here is derived from an EMBL/GenBank/DDBJ whole genome shotgun (WGS) entry which is preliminary data.</text>
</comment>
<dbReference type="PANTHER" id="PTHR13609">
    <property type="entry name" value="UBIQUITIN DOMAIN CONTAINING 1 PROTEIN-RELATED"/>
    <property type="match status" value="1"/>
</dbReference>
<dbReference type="EMBL" id="JASJQH010007420">
    <property type="protein sequence ID" value="KAK9709288.1"/>
    <property type="molecule type" value="Genomic_DNA"/>
</dbReference>
<gene>
    <name evidence="3" type="ORF">K7432_009132</name>
</gene>
<evidence type="ECO:0000313" key="4">
    <source>
        <dbReference type="Proteomes" id="UP001479436"/>
    </source>
</evidence>
<dbReference type="PROSITE" id="PS50053">
    <property type="entry name" value="UBIQUITIN_2"/>
    <property type="match status" value="1"/>
</dbReference>
<accession>A0ABR2VYE8</accession>
<protein>
    <recommendedName>
        <fullName evidence="2">Ubiquitin-like domain-containing protein</fullName>
    </recommendedName>
</protein>
<feature type="domain" description="Ubiquitin-like" evidence="2">
    <location>
        <begin position="190"/>
        <end position="262"/>
    </location>
</feature>
<evidence type="ECO:0000256" key="1">
    <source>
        <dbReference type="SAM" id="MobiDB-lite"/>
    </source>
</evidence>
<name>A0ABR2VYE8_9FUNG</name>
<proteinExistence type="predicted"/>